<evidence type="ECO:0000256" key="13">
    <source>
        <dbReference type="ARBA" id="ARBA00023136"/>
    </source>
</evidence>
<dbReference type="SMART" id="SM00304">
    <property type="entry name" value="HAMP"/>
    <property type="match status" value="1"/>
</dbReference>
<dbReference type="CDD" id="cd16922">
    <property type="entry name" value="HATPase_EvgS-ArcB-TorS-like"/>
    <property type="match status" value="1"/>
</dbReference>
<feature type="domain" description="Histidine kinase" evidence="17">
    <location>
        <begin position="247"/>
        <end position="466"/>
    </location>
</feature>
<organism evidence="21 22">
    <name type="scientific">Pseudobacteriovorax antillogorgiicola</name>
    <dbReference type="NCBI Taxonomy" id="1513793"/>
    <lineage>
        <taxon>Bacteria</taxon>
        <taxon>Pseudomonadati</taxon>
        <taxon>Bdellovibrionota</taxon>
        <taxon>Oligoflexia</taxon>
        <taxon>Oligoflexales</taxon>
        <taxon>Pseudobacteriovoracaceae</taxon>
        <taxon>Pseudobacteriovorax</taxon>
    </lineage>
</organism>
<dbReference type="InterPro" id="IPR004358">
    <property type="entry name" value="Sig_transdc_His_kin-like_C"/>
</dbReference>
<gene>
    <name evidence="21" type="ORF">SAMN06296036_103178</name>
</gene>
<dbReference type="InterPro" id="IPR008207">
    <property type="entry name" value="Sig_transdc_His_kin_Hpt_dom"/>
</dbReference>
<proteinExistence type="predicted"/>
<evidence type="ECO:0000256" key="11">
    <source>
        <dbReference type="ARBA" id="ARBA00022989"/>
    </source>
</evidence>
<comment type="catalytic activity">
    <reaction evidence="1">
        <text>ATP + protein L-histidine = ADP + protein N-phospho-L-histidine.</text>
        <dbReference type="EC" id="2.7.13.3"/>
    </reaction>
</comment>
<dbReference type="InterPro" id="IPR029151">
    <property type="entry name" value="Sensor-like_sf"/>
</dbReference>
<dbReference type="SMART" id="SM00448">
    <property type="entry name" value="REC"/>
    <property type="match status" value="1"/>
</dbReference>
<sequence length="745" mass="82619">MSFRFKTILGIATIEFVLVVILVGKNLFNLREQGEQELTDRAHTIAKLFTTIAKDAVISYDLATLQDYVEQITINDDVLYARIHSSQGVLAQWGQRQQLDKTFQEDSSFESVQDGVFDVKAVIHQGKKTFGVVELGISMAAFEQRYTEAKNQAISIAVMGLSLSALFSFLLGTILTGRLKDIREASRSIAQGNWDIHISERGHDELSETAQAFNYMSRSLRHTVTDLKVQMAKADKANQAKSLFLANLSHEIRTPLNSIIGLTSLIKNEASYEGDKIHKIEMSSQALLAQVNDILDFSKIEAGEFTLDKTNFNIKSLLEDTASIYKESIQSKGLDYKVKVHESLDCFVVSDMYRLRQVVNNLLSNALKFTSRGFIEVHSKTLKQDATSITFEVSVRDTGIGIPTAKLEQLFKPFSQADISTTRRFGGTGLGLSICKEIVSFLGGELTVSSAHKVGSNFSFAITVLKGEAPPVEDVRREEATAPLRILVVEDNEMNQDLMASLLDSLGHEADFAENGLVATEKFKESSYDLVFMDCQMPVMDGFTSADKIRSYEIDANRDPVPIIALTANALAKDRQRCIDIGMNDYVSKPVTIDTIRGVIANYGPETSAAGSLTAEVQEKKDLPPLASDHLDLKAIAMLRSLCTDKNPHFLEKQVEQFNNALTQVQPEFDRYLKSQDFTALKESAHKFKTSCGIVGARQLVSLCQKLEASCMEKDSQLSQVTIDQISSEGPQVQSYLAEEVKRVL</sequence>
<dbReference type="CDD" id="cd00082">
    <property type="entry name" value="HisKA"/>
    <property type="match status" value="1"/>
</dbReference>
<evidence type="ECO:0000256" key="9">
    <source>
        <dbReference type="ARBA" id="ARBA00022777"/>
    </source>
</evidence>
<keyword evidence="5 15" id="KW-0597">Phosphoprotein</keyword>
<dbReference type="PROSITE" id="PS50110">
    <property type="entry name" value="RESPONSE_REGULATORY"/>
    <property type="match status" value="1"/>
</dbReference>
<dbReference type="AlphaFoldDB" id="A0A1Y6BBC3"/>
<dbReference type="Gene3D" id="6.10.340.10">
    <property type="match status" value="1"/>
</dbReference>
<evidence type="ECO:0000259" key="18">
    <source>
        <dbReference type="PROSITE" id="PS50110"/>
    </source>
</evidence>
<dbReference type="Pfam" id="PF00512">
    <property type="entry name" value="HisKA"/>
    <property type="match status" value="1"/>
</dbReference>
<dbReference type="PANTHER" id="PTHR45339">
    <property type="entry name" value="HYBRID SIGNAL TRANSDUCTION HISTIDINE KINASE J"/>
    <property type="match status" value="1"/>
</dbReference>
<keyword evidence="22" id="KW-1185">Reference proteome</keyword>
<dbReference type="Pfam" id="PF00672">
    <property type="entry name" value="HAMP"/>
    <property type="match status" value="1"/>
</dbReference>
<keyword evidence="11 16" id="KW-1133">Transmembrane helix</keyword>
<dbReference type="SUPFAM" id="SSF52172">
    <property type="entry name" value="CheY-like"/>
    <property type="match status" value="1"/>
</dbReference>
<dbReference type="SUPFAM" id="SSF47384">
    <property type="entry name" value="Homodimeric domain of signal transducing histidine kinase"/>
    <property type="match status" value="1"/>
</dbReference>
<dbReference type="PROSITE" id="PS50885">
    <property type="entry name" value="HAMP"/>
    <property type="match status" value="1"/>
</dbReference>
<dbReference type="InterPro" id="IPR003660">
    <property type="entry name" value="HAMP_dom"/>
</dbReference>
<dbReference type="CDD" id="cd06225">
    <property type="entry name" value="HAMP"/>
    <property type="match status" value="1"/>
</dbReference>
<dbReference type="InterPro" id="IPR003594">
    <property type="entry name" value="HATPase_dom"/>
</dbReference>
<dbReference type="SUPFAM" id="SSF55874">
    <property type="entry name" value="ATPase domain of HSP90 chaperone/DNA topoisomerase II/histidine kinase"/>
    <property type="match status" value="1"/>
</dbReference>
<name>A0A1Y6BBC3_9BACT</name>
<evidence type="ECO:0000256" key="4">
    <source>
        <dbReference type="ARBA" id="ARBA00022475"/>
    </source>
</evidence>
<dbReference type="PROSITE" id="PS50109">
    <property type="entry name" value="HIS_KIN"/>
    <property type="match status" value="1"/>
</dbReference>
<evidence type="ECO:0000256" key="12">
    <source>
        <dbReference type="ARBA" id="ARBA00023012"/>
    </source>
</evidence>
<dbReference type="InterPro" id="IPR036890">
    <property type="entry name" value="HATPase_C_sf"/>
</dbReference>
<keyword evidence="4" id="KW-1003">Cell membrane</keyword>
<feature type="transmembrane region" description="Helical" evidence="16">
    <location>
        <begin position="153"/>
        <end position="175"/>
    </location>
</feature>
<evidence type="ECO:0000256" key="14">
    <source>
        <dbReference type="PROSITE-ProRule" id="PRU00110"/>
    </source>
</evidence>
<evidence type="ECO:0000259" key="19">
    <source>
        <dbReference type="PROSITE" id="PS50885"/>
    </source>
</evidence>
<evidence type="ECO:0000313" key="21">
    <source>
        <dbReference type="EMBL" id="SMF01423.1"/>
    </source>
</evidence>
<dbReference type="CDD" id="cd17546">
    <property type="entry name" value="REC_hyHK_CKI1_RcsC-like"/>
    <property type="match status" value="1"/>
</dbReference>
<dbReference type="InterPro" id="IPR036641">
    <property type="entry name" value="HPT_dom_sf"/>
</dbReference>
<comment type="subcellular location">
    <subcellularLocation>
        <location evidence="2">Cell membrane</location>
        <topology evidence="2">Multi-pass membrane protein</topology>
    </subcellularLocation>
</comment>
<dbReference type="STRING" id="1513793.SAMN06296036_103178"/>
<dbReference type="Pfam" id="PF02518">
    <property type="entry name" value="HATPase_c"/>
    <property type="match status" value="1"/>
</dbReference>
<dbReference type="PANTHER" id="PTHR45339:SF1">
    <property type="entry name" value="HYBRID SIGNAL TRANSDUCTION HISTIDINE KINASE J"/>
    <property type="match status" value="1"/>
</dbReference>
<evidence type="ECO:0000256" key="1">
    <source>
        <dbReference type="ARBA" id="ARBA00000085"/>
    </source>
</evidence>
<evidence type="ECO:0000313" key="22">
    <source>
        <dbReference type="Proteomes" id="UP000192907"/>
    </source>
</evidence>
<dbReference type="Gene3D" id="3.40.50.2300">
    <property type="match status" value="1"/>
</dbReference>
<keyword evidence="12" id="KW-0902">Two-component regulatory system</keyword>
<dbReference type="InterPro" id="IPR011006">
    <property type="entry name" value="CheY-like_superfamily"/>
</dbReference>
<dbReference type="Gene3D" id="3.30.565.10">
    <property type="entry name" value="Histidine kinase-like ATPase, C-terminal domain"/>
    <property type="match status" value="1"/>
</dbReference>
<dbReference type="FunFam" id="3.30.565.10:FF:000010">
    <property type="entry name" value="Sensor histidine kinase RcsC"/>
    <property type="match status" value="1"/>
</dbReference>
<keyword evidence="13 16" id="KW-0472">Membrane</keyword>
<dbReference type="Gene3D" id="1.20.120.160">
    <property type="entry name" value="HPT domain"/>
    <property type="match status" value="1"/>
</dbReference>
<keyword evidence="9 21" id="KW-0418">Kinase</keyword>
<dbReference type="InterPro" id="IPR001789">
    <property type="entry name" value="Sig_transdc_resp-reg_receiver"/>
</dbReference>
<dbReference type="EMBL" id="FWZT01000003">
    <property type="protein sequence ID" value="SMF01423.1"/>
    <property type="molecule type" value="Genomic_DNA"/>
</dbReference>
<dbReference type="GO" id="GO:0005886">
    <property type="term" value="C:plasma membrane"/>
    <property type="evidence" value="ECO:0007669"/>
    <property type="project" value="UniProtKB-SubCell"/>
</dbReference>
<feature type="modified residue" description="4-aspartylphosphate" evidence="15">
    <location>
        <position position="534"/>
    </location>
</feature>
<dbReference type="Pfam" id="PF01627">
    <property type="entry name" value="Hpt"/>
    <property type="match status" value="1"/>
</dbReference>
<evidence type="ECO:0000256" key="2">
    <source>
        <dbReference type="ARBA" id="ARBA00004651"/>
    </source>
</evidence>
<dbReference type="OrthoDB" id="9810730at2"/>
<feature type="modified residue" description="Phosphohistidine" evidence="14">
    <location>
        <position position="686"/>
    </location>
</feature>
<feature type="transmembrane region" description="Helical" evidence="16">
    <location>
        <begin position="6"/>
        <end position="24"/>
    </location>
</feature>
<evidence type="ECO:0000256" key="7">
    <source>
        <dbReference type="ARBA" id="ARBA00022692"/>
    </source>
</evidence>
<accession>A0A1Y6BBC3</accession>
<evidence type="ECO:0000256" key="15">
    <source>
        <dbReference type="PROSITE-ProRule" id="PRU00169"/>
    </source>
</evidence>
<evidence type="ECO:0000256" key="8">
    <source>
        <dbReference type="ARBA" id="ARBA00022741"/>
    </source>
</evidence>
<evidence type="ECO:0000256" key="10">
    <source>
        <dbReference type="ARBA" id="ARBA00022840"/>
    </source>
</evidence>
<keyword evidence="6" id="KW-0808">Transferase</keyword>
<dbReference type="InterPro" id="IPR005467">
    <property type="entry name" value="His_kinase_dom"/>
</dbReference>
<evidence type="ECO:0000256" key="3">
    <source>
        <dbReference type="ARBA" id="ARBA00012438"/>
    </source>
</evidence>
<dbReference type="SUPFAM" id="SSF47226">
    <property type="entry name" value="Histidine-containing phosphotransfer domain, HPT domain"/>
    <property type="match status" value="1"/>
</dbReference>
<feature type="domain" description="Response regulatory" evidence="18">
    <location>
        <begin position="485"/>
        <end position="604"/>
    </location>
</feature>
<feature type="domain" description="HPt" evidence="20">
    <location>
        <begin position="647"/>
        <end position="744"/>
    </location>
</feature>
<evidence type="ECO:0000256" key="5">
    <source>
        <dbReference type="ARBA" id="ARBA00022553"/>
    </source>
</evidence>
<dbReference type="Gene3D" id="1.10.287.130">
    <property type="match status" value="1"/>
</dbReference>
<dbReference type="SMART" id="SM00388">
    <property type="entry name" value="HisKA"/>
    <property type="match status" value="1"/>
</dbReference>
<dbReference type="GO" id="GO:0005524">
    <property type="term" value="F:ATP binding"/>
    <property type="evidence" value="ECO:0007669"/>
    <property type="project" value="UniProtKB-KW"/>
</dbReference>
<dbReference type="SUPFAM" id="SSF103190">
    <property type="entry name" value="Sensory domain-like"/>
    <property type="match status" value="1"/>
</dbReference>
<dbReference type="PROSITE" id="PS50894">
    <property type="entry name" value="HPT"/>
    <property type="match status" value="1"/>
</dbReference>
<dbReference type="PRINTS" id="PR00344">
    <property type="entry name" value="BCTRLSENSOR"/>
</dbReference>
<keyword evidence="8" id="KW-0547">Nucleotide-binding</keyword>
<keyword evidence="7 16" id="KW-0812">Transmembrane</keyword>
<keyword evidence="10" id="KW-0067">ATP-binding</keyword>
<dbReference type="RefSeq" id="WP_132316057.1">
    <property type="nucleotide sequence ID" value="NZ_FWZT01000003.1"/>
</dbReference>
<evidence type="ECO:0000259" key="17">
    <source>
        <dbReference type="PROSITE" id="PS50109"/>
    </source>
</evidence>
<evidence type="ECO:0000256" key="6">
    <source>
        <dbReference type="ARBA" id="ARBA00022679"/>
    </source>
</evidence>
<dbReference type="SUPFAM" id="SSF158472">
    <property type="entry name" value="HAMP domain-like"/>
    <property type="match status" value="1"/>
</dbReference>
<protein>
    <recommendedName>
        <fullName evidence="3">histidine kinase</fullName>
        <ecNumber evidence="3">2.7.13.3</ecNumber>
    </recommendedName>
</protein>
<dbReference type="EC" id="2.7.13.3" evidence="3"/>
<dbReference type="Proteomes" id="UP000192907">
    <property type="component" value="Unassembled WGS sequence"/>
</dbReference>
<dbReference type="InterPro" id="IPR036097">
    <property type="entry name" value="HisK_dim/P_sf"/>
</dbReference>
<dbReference type="GO" id="GO:0000155">
    <property type="term" value="F:phosphorelay sensor kinase activity"/>
    <property type="evidence" value="ECO:0007669"/>
    <property type="project" value="InterPro"/>
</dbReference>
<dbReference type="InterPro" id="IPR003661">
    <property type="entry name" value="HisK_dim/P_dom"/>
</dbReference>
<feature type="domain" description="HAMP" evidence="19">
    <location>
        <begin position="173"/>
        <end position="225"/>
    </location>
</feature>
<dbReference type="Pfam" id="PF00072">
    <property type="entry name" value="Response_reg"/>
    <property type="match status" value="1"/>
</dbReference>
<evidence type="ECO:0000259" key="20">
    <source>
        <dbReference type="PROSITE" id="PS50894"/>
    </source>
</evidence>
<dbReference type="SMART" id="SM00387">
    <property type="entry name" value="HATPase_c"/>
    <property type="match status" value="1"/>
</dbReference>
<evidence type="ECO:0000256" key="16">
    <source>
        <dbReference type="SAM" id="Phobius"/>
    </source>
</evidence>
<reference evidence="22" key="1">
    <citation type="submission" date="2017-04" db="EMBL/GenBank/DDBJ databases">
        <authorList>
            <person name="Varghese N."/>
            <person name="Submissions S."/>
        </authorList>
    </citation>
    <scope>NUCLEOTIDE SEQUENCE [LARGE SCALE GENOMIC DNA]</scope>
    <source>
        <strain evidence="22">RKEM611</strain>
    </source>
</reference>